<name>A0A1X0CSM6_9MYCO</name>
<gene>
    <name evidence="1" type="ORF">BST26_20570</name>
</gene>
<proteinExistence type="predicted"/>
<reference evidence="1 2" key="1">
    <citation type="submission" date="2016-12" db="EMBL/GenBank/DDBJ databases">
        <title>The new phylogeny of genus Mycobacterium.</title>
        <authorList>
            <person name="Tortoli E."/>
            <person name="Trovato A."/>
            <person name="Cirillo D.M."/>
        </authorList>
    </citation>
    <scope>NUCLEOTIDE SEQUENCE [LARGE SCALE GENOMIC DNA]</scope>
    <source>
        <strain evidence="1 2">DSM 45130</strain>
    </source>
</reference>
<dbReference type="Proteomes" id="UP000192801">
    <property type="component" value="Unassembled WGS sequence"/>
</dbReference>
<dbReference type="AlphaFoldDB" id="A0A1X0CSM6"/>
<dbReference type="STRING" id="444597.BST26_20570"/>
<comment type="caution">
    <text evidence="1">The sequence shown here is derived from an EMBL/GenBank/DDBJ whole genome shotgun (WGS) entry which is preliminary data.</text>
</comment>
<keyword evidence="2" id="KW-1185">Reference proteome</keyword>
<sequence length="112" mass="12405">MFPLPFTCQHEVYQPGTKDAHGNTTPTWAAPIPRACSWWPADTTEPATGPTGGDRVIADTTLVLDSTVTVDHRDRFLLDGRRHEVVGIPKDYNHGPYGITPDRIVVQLKWVG</sequence>
<evidence type="ECO:0008006" key="3">
    <source>
        <dbReference type="Google" id="ProtNLM"/>
    </source>
</evidence>
<evidence type="ECO:0000313" key="1">
    <source>
        <dbReference type="EMBL" id="ORA63196.1"/>
    </source>
</evidence>
<protein>
    <recommendedName>
        <fullName evidence="3">Head-to-tail stopper</fullName>
    </recommendedName>
</protein>
<dbReference type="EMBL" id="MVHS01000085">
    <property type="protein sequence ID" value="ORA63196.1"/>
    <property type="molecule type" value="Genomic_DNA"/>
</dbReference>
<accession>A0A1X0CSM6</accession>
<evidence type="ECO:0000313" key="2">
    <source>
        <dbReference type="Proteomes" id="UP000192801"/>
    </source>
</evidence>
<organism evidence="1 2">
    <name type="scientific">Mycolicibacterium insubricum</name>
    <dbReference type="NCBI Taxonomy" id="444597"/>
    <lineage>
        <taxon>Bacteria</taxon>
        <taxon>Bacillati</taxon>
        <taxon>Actinomycetota</taxon>
        <taxon>Actinomycetes</taxon>
        <taxon>Mycobacteriales</taxon>
        <taxon>Mycobacteriaceae</taxon>
        <taxon>Mycolicibacterium</taxon>
    </lineage>
</organism>